<dbReference type="NCBIfam" id="TIGR01434">
    <property type="entry name" value="glu_cys_ligase"/>
    <property type="match status" value="1"/>
</dbReference>
<dbReference type="OrthoDB" id="9803907at2"/>
<evidence type="ECO:0000256" key="3">
    <source>
        <dbReference type="ARBA" id="ARBA00022598"/>
    </source>
</evidence>
<dbReference type="AlphaFoldDB" id="A0A420EA33"/>
<gene>
    <name evidence="8" type="primary">gshA</name>
    <name evidence="11" type="ORF">DBZ36_13865</name>
</gene>
<accession>A0A420EA33</accession>
<dbReference type="SUPFAM" id="SSF55931">
    <property type="entry name" value="Glutamine synthetase/guanido kinase"/>
    <property type="match status" value="1"/>
</dbReference>
<keyword evidence="6 8" id="KW-0067">ATP-binding</keyword>
<dbReference type="GO" id="GO:0046872">
    <property type="term" value="F:metal ion binding"/>
    <property type="evidence" value="ECO:0007669"/>
    <property type="project" value="TreeGrafter"/>
</dbReference>
<feature type="domain" description="Glutamate--cysteine ligase" evidence="10">
    <location>
        <begin position="13"/>
        <end position="378"/>
    </location>
</feature>
<dbReference type="UniPathway" id="UPA00142">
    <property type="reaction ID" value="UER00209"/>
</dbReference>
<evidence type="ECO:0000313" key="12">
    <source>
        <dbReference type="Proteomes" id="UP000286482"/>
    </source>
</evidence>
<dbReference type="PANTHER" id="PTHR38761:SF1">
    <property type="entry name" value="GLUTAMATE--CYSTEINE LIGASE"/>
    <property type="match status" value="1"/>
</dbReference>
<dbReference type="InterPro" id="IPR007370">
    <property type="entry name" value="Glu_cys_ligase"/>
</dbReference>
<keyword evidence="12" id="KW-1185">Reference proteome</keyword>
<organism evidence="11 12">
    <name type="scientific">Alginatibacterium sediminis</name>
    <dbReference type="NCBI Taxonomy" id="2164068"/>
    <lineage>
        <taxon>Bacteria</taxon>
        <taxon>Pseudomonadati</taxon>
        <taxon>Pseudomonadota</taxon>
        <taxon>Gammaproteobacteria</taxon>
        <taxon>Alteromonadales</taxon>
        <taxon>Alteromonadaceae</taxon>
        <taxon>Alginatibacterium</taxon>
    </lineage>
</organism>
<evidence type="ECO:0000256" key="1">
    <source>
        <dbReference type="ARBA" id="ARBA00005006"/>
    </source>
</evidence>
<evidence type="ECO:0000313" key="11">
    <source>
        <dbReference type="EMBL" id="RKF17521.1"/>
    </source>
</evidence>
<dbReference type="InterPro" id="IPR014746">
    <property type="entry name" value="Gln_synth/guanido_kin_cat_dom"/>
</dbReference>
<keyword evidence="4 8" id="KW-0317">Glutathione biosynthesis</keyword>
<dbReference type="Proteomes" id="UP000286482">
    <property type="component" value="Unassembled WGS sequence"/>
</dbReference>
<dbReference type="Gene3D" id="3.30.590.20">
    <property type="match status" value="1"/>
</dbReference>
<dbReference type="GO" id="GO:0005829">
    <property type="term" value="C:cytosol"/>
    <property type="evidence" value="ECO:0007669"/>
    <property type="project" value="TreeGrafter"/>
</dbReference>
<dbReference type="GO" id="GO:0006750">
    <property type="term" value="P:glutathione biosynthetic process"/>
    <property type="evidence" value="ECO:0007669"/>
    <property type="project" value="UniProtKB-UniRule"/>
</dbReference>
<keyword evidence="3 8" id="KW-0436">Ligase</keyword>
<evidence type="ECO:0000256" key="5">
    <source>
        <dbReference type="ARBA" id="ARBA00022741"/>
    </source>
</evidence>
<comment type="similarity">
    <text evidence="2 8">Belongs to the glutamate--cysteine ligase type 1 family. Type 1 subfamily.</text>
</comment>
<dbReference type="Pfam" id="PF04262">
    <property type="entry name" value="Glu_cys_ligase"/>
    <property type="match status" value="1"/>
</dbReference>
<dbReference type="HAMAP" id="MF_00578">
    <property type="entry name" value="Glu_cys_ligase"/>
    <property type="match status" value="1"/>
</dbReference>
<proteinExistence type="inferred from homology"/>
<protein>
    <recommendedName>
        <fullName evidence="8">Glutamate--cysteine ligase</fullName>
        <ecNumber evidence="8">6.3.2.2</ecNumber>
    </recommendedName>
    <alternativeName>
        <fullName evidence="8">Gamma-ECS</fullName>
        <shortName evidence="8">GCS</shortName>
    </alternativeName>
    <alternativeName>
        <fullName evidence="8">Gamma-glutamylcysteine synthetase</fullName>
    </alternativeName>
</protein>
<comment type="catalytic activity">
    <reaction evidence="7 8 9">
        <text>L-cysteine + L-glutamate + ATP = gamma-L-glutamyl-L-cysteine + ADP + phosphate + H(+)</text>
        <dbReference type="Rhea" id="RHEA:13285"/>
        <dbReference type="ChEBI" id="CHEBI:15378"/>
        <dbReference type="ChEBI" id="CHEBI:29985"/>
        <dbReference type="ChEBI" id="CHEBI:30616"/>
        <dbReference type="ChEBI" id="CHEBI:35235"/>
        <dbReference type="ChEBI" id="CHEBI:43474"/>
        <dbReference type="ChEBI" id="CHEBI:58173"/>
        <dbReference type="ChEBI" id="CHEBI:456216"/>
        <dbReference type="EC" id="6.3.2.2"/>
    </reaction>
</comment>
<evidence type="ECO:0000256" key="6">
    <source>
        <dbReference type="ARBA" id="ARBA00022840"/>
    </source>
</evidence>
<name>A0A420EA33_9ALTE</name>
<evidence type="ECO:0000256" key="8">
    <source>
        <dbReference type="HAMAP-Rule" id="MF_00578"/>
    </source>
</evidence>
<dbReference type="PANTHER" id="PTHR38761">
    <property type="entry name" value="GLUTAMATE--CYSTEINE LIGASE"/>
    <property type="match status" value="1"/>
</dbReference>
<evidence type="ECO:0000256" key="2">
    <source>
        <dbReference type="ARBA" id="ARBA00008772"/>
    </source>
</evidence>
<sequence>MEVLSASNKPLLAQSLSSTQRGIEREALRIEQDGSLATDPHPQALGKALTHPYITTDFSESLLEFITPVTQGIDPLMEKLADIHRFTLSKLNQQALWPLSMPCVVRGDNNIVLADYGQSNIGKMKHVYRRGLSQRYGSMMQVISGVHYNISFSQEFWKLYQQQLGDKQELQDFISQQYMGLIRNFYRYGWFIAYAYGASPALCGSFVKGMQTSLDFQPCGKGSLYLPFATSLRLSDLGYTSDQQRELAINYNSVECYVDSVRKAVKLESEEFSKLGVKVGDEYQQLNSHVLQIENELYAPIRAKRVAKEDETPSQALARGGIEYIEIRALDVNPFSSLGIEAEQIEVIDQFLLWCLMTPSPELSQDELNLCRENFNHIAVEGRDPKLEISIQGETHKVSQWLERIFSECKTISQQLELTQTTTALQHLQDQLDSDQSFSARLLKELLDKQQDNSKFGLDLSRLYREQLRTEALSIWTPEQFELARFQSEEAQLAIENQDQLDFDHFLEQYFVNAAQY</sequence>
<reference evidence="11 12" key="1">
    <citation type="submission" date="2018-09" db="EMBL/GenBank/DDBJ databases">
        <authorList>
            <person name="Wang Z."/>
        </authorList>
    </citation>
    <scope>NUCLEOTIDE SEQUENCE [LARGE SCALE GENOMIC DNA]</scope>
    <source>
        <strain evidence="11 12">ALS 81</strain>
    </source>
</reference>
<evidence type="ECO:0000256" key="7">
    <source>
        <dbReference type="ARBA" id="ARBA00048819"/>
    </source>
</evidence>
<evidence type="ECO:0000256" key="4">
    <source>
        <dbReference type="ARBA" id="ARBA00022684"/>
    </source>
</evidence>
<keyword evidence="5 8" id="KW-0547">Nucleotide-binding</keyword>
<dbReference type="InterPro" id="IPR006334">
    <property type="entry name" value="Glut_cys_ligase"/>
</dbReference>
<evidence type="ECO:0000256" key="9">
    <source>
        <dbReference type="RuleBase" id="RU004391"/>
    </source>
</evidence>
<dbReference type="GO" id="GO:0004357">
    <property type="term" value="F:glutamate-cysteine ligase activity"/>
    <property type="evidence" value="ECO:0007669"/>
    <property type="project" value="UniProtKB-UniRule"/>
</dbReference>
<evidence type="ECO:0000259" key="10">
    <source>
        <dbReference type="Pfam" id="PF04262"/>
    </source>
</evidence>
<comment type="caution">
    <text evidence="11">The sequence shown here is derived from an EMBL/GenBank/DDBJ whole genome shotgun (WGS) entry which is preliminary data.</text>
</comment>
<dbReference type="EMBL" id="RAQO01000007">
    <property type="protein sequence ID" value="RKF17521.1"/>
    <property type="molecule type" value="Genomic_DNA"/>
</dbReference>
<dbReference type="EC" id="6.3.2.2" evidence="8"/>
<dbReference type="GO" id="GO:0005524">
    <property type="term" value="F:ATP binding"/>
    <property type="evidence" value="ECO:0007669"/>
    <property type="project" value="UniProtKB-KW"/>
</dbReference>
<comment type="pathway">
    <text evidence="1 8 9">Sulfur metabolism; glutathione biosynthesis; glutathione from L-cysteine and L-glutamate: step 1/2.</text>
</comment>